<reference evidence="3" key="1">
    <citation type="journal article" date="2009" name="Genome Res.">
        <title>Comparative genomic analyses of the human fungal pathogens Coccidioides and their relatives.</title>
        <authorList>
            <person name="Sharpton T.J."/>
            <person name="Stajich J.E."/>
            <person name="Rounsley S.D."/>
            <person name="Gardner M.J."/>
            <person name="Wortman J.R."/>
            <person name="Jordar V.S."/>
            <person name="Maiti R."/>
            <person name="Kodira C.D."/>
            <person name="Neafsey D.E."/>
            <person name="Zeng Q."/>
            <person name="Hung C.-Y."/>
            <person name="McMahan C."/>
            <person name="Muszewska A."/>
            <person name="Grynberg M."/>
            <person name="Mandel M.A."/>
            <person name="Kellner E.M."/>
            <person name="Barker B.M."/>
            <person name="Galgiani J.N."/>
            <person name="Orbach M.J."/>
            <person name="Kirkland T.N."/>
            <person name="Cole G.T."/>
            <person name="Henn M.R."/>
            <person name="Birren B.W."/>
            <person name="Taylor J.W."/>
        </authorList>
    </citation>
    <scope>NUCLEOTIDE SEQUENCE [LARGE SCALE GENOMIC DNA]</scope>
    <source>
        <strain evidence="3">UAMH 1704</strain>
    </source>
</reference>
<evidence type="ECO:0000313" key="2">
    <source>
        <dbReference type="EMBL" id="EEP76943.1"/>
    </source>
</evidence>
<dbReference type="GeneID" id="8443845"/>
<dbReference type="AlphaFoldDB" id="C4JJI5"/>
<keyword evidence="3" id="KW-1185">Reference proteome</keyword>
<dbReference type="Proteomes" id="UP000002058">
    <property type="component" value="Unassembled WGS sequence"/>
</dbReference>
<evidence type="ECO:0000313" key="3">
    <source>
        <dbReference type="Proteomes" id="UP000002058"/>
    </source>
</evidence>
<proteinExistence type="predicted"/>
<name>C4JJI5_UNCRE</name>
<gene>
    <name evidence="2" type="ORF">UREG_01792</name>
</gene>
<dbReference type="InParanoid" id="C4JJI5"/>
<dbReference type="KEGG" id="ure:UREG_01792"/>
<dbReference type="HOGENOM" id="CLU_2172932_0_0_1"/>
<evidence type="ECO:0000256" key="1">
    <source>
        <dbReference type="SAM" id="MobiDB-lite"/>
    </source>
</evidence>
<sequence>MAAKARIATLECGPRPNWVTSPTSGRLRPSAPPPRRSPERHLTGLGKRPNCPKYRVSRIYWEPLRNRRLTSDTDCEAPCLANGGFQCRNWKAKLFTAPAVAKTGNQLQVT</sequence>
<accession>C4JJI5</accession>
<dbReference type="EMBL" id="CH476615">
    <property type="protein sequence ID" value="EEP76943.1"/>
    <property type="molecule type" value="Genomic_DNA"/>
</dbReference>
<protein>
    <submittedName>
        <fullName evidence="2">Uncharacterized protein</fullName>
    </submittedName>
</protein>
<feature type="region of interest" description="Disordered" evidence="1">
    <location>
        <begin position="14"/>
        <end position="49"/>
    </location>
</feature>
<dbReference type="RefSeq" id="XP_002542276.1">
    <property type="nucleotide sequence ID" value="XM_002542230.1"/>
</dbReference>
<organism evidence="2 3">
    <name type="scientific">Uncinocarpus reesii (strain UAMH 1704)</name>
    <dbReference type="NCBI Taxonomy" id="336963"/>
    <lineage>
        <taxon>Eukaryota</taxon>
        <taxon>Fungi</taxon>
        <taxon>Dikarya</taxon>
        <taxon>Ascomycota</taxon>
        <taxon>Pezizomycotina</taxon>
        <taxon>Eurotiomycetes</taxon>
        <taxon>Eurotiomycetidae</taxon>
        <taxon>Onygenales</taxon>
        <taxon>Onygenaceae</taxon>
        <taxon>Uncinocarpus</taxon>
    </lineage>
</organism>
<dbReference type="VEuPathDB" id="FungiDB:UREG_01792"/>